<dbReference type="InterPro" id="IPR002508">
    <property type="entry name" value="MurNAc-LAA_cat"/>
</dbReference>
<dbReference type="PANTHER" id="PTHR30404">
    <property type="entry name" value="N-ACETYLMURAMOYL-L-ALANINE AMIDASE"/>
    <property type="match status" value="1"/>
</dbReference>
<proteinExistence type="predicted"/>
<evidence type="ECO:0000313" key="3">
    <source>
        <dbReference type="EMBL" id="SFA88793.1"/>
    </source>
</evidence>
<dbReference type="Proteomes" id="UP000183843">
    <property type="component" value="Unassembled WGS sequence"/>
</dbReference>
<dbReference type="GO" id="GO:0008745">
    <property type="term" value="F:N-acetylmuramoyl-L-alanine amidase activity"/>
    <property type="evidence" value="ECO:0007669"/>
    <property type="project" value="InterPro"/>
</dbReference>
<feature type="domain" description="MurNAc-LAA" evidence="2">
    <location>
        <begin position="69"/>
        <end position="179"/>
    </location>
</feature>
<sequence length="193" mass="20770">MNVFINPGHALGGHPDPGCINPAEHLRECDIALTVGSLTGKFLEAAGCGVKLLQSHNLAGESPEYPCVTDEANRWLADVFVSIHVNAGGGRGAETFCYWKFGAGGRLASCIQSQLVTAMQAIDPGYQDRGVKERKSLCVLRESYMPAALVELGFIDSEDVSLLKEHQEDMAKAVARGVTDFWRENLAFSGAKS</sequence>
<dbReference type="GO" id="GO:0030288">
    <property type="term" value="C:outer membrane-bounded periplasmic space"/>
    <property type="evidence" value="ECO:0007669"/>
    <property type="project" value="TreeGrafter"/>
</dbReference>
<reference evidence="3 4" key="1">
    <citation type="submission" date="2016-10" db="EMBL/GenBank/DDBJ databases">
        <authorList>
            <person name="de Groot N.N."/>
        </authorList>
    </citation>
    <scope>NUCLEOTIDE SEQUENCE [LARGE SCALE GENOMIC DNA]</scope>
    <source>
        <strain evidence="3 4">L14</strain>
    </source>
</reference>
<dbReference type="RefSeq" id="WP_074813903.1">
    <property type="nucleotide sequence ID" value="NZ_FOJX01000003.1"/>
</dbReference>
<evidence type="ECO:0000259" key="2">
    <source>
        <dbReference type="SMART" id="SM00646"/>
    </source>
</evidence>
<evidence type="ECO:0000256" key="1">
    <source>
        <dbReference type="ARBA" id="ARBA00022801"/>
    </source>
</evidence>
<dbReference type="EMBL" id="FOJX01000003">
    <property type="protein sequence ID" value="SFA88793.1"/>
    <property type="molecule type" value="Genomic_DNA"/>
</dbReference>
<dbReference type="GO" id="GO:0009253">
    <property type="term" value="P:peptidoglycan catabolic process"/>
    <property type="evidence" value="ECO:0007669"/>
    <property type="project" value="InterPro"/>
</dbReference>
<dbReference type="AlphaFoldDB" id="A0A1I0WLA1"/>
<dbReference type="InterPro" id="IPR050695">
    <property type="entry name" value="N-acetylmuramoyl_amidase_3"/>
</dbReference>
<protein>
    <submittedName>
        <fullName evidence="3">N-acetylmuramoyl-L-alanine amidase</fullName>
    </submittedName>
</protein>
<dbReference type="SMART" id="SM00646">
    <property type="entry name" value="Ami_3"/>
    <property type="match status" value="1"/>
</dbReference>
<dbReference type="Pfam" id="PF01520">
    <property type="entry name" value="Amidase_3"/>
    <property type="match status" value="1"/>
</dbReference>
<organism evidence="3 4">
    <name type="scientific">Selenomonas ruminantium</name>
    <dbReference type="NCBI Taxonomy" id="971"/>
    <lineage>
        <taxon>Bacteria</taxon>
        <taxon>Bacillati</taxon>
        <taxon>Bacillota</taxon>
        <taxon>Negativicutes</taxon>
        <taxon>Selenomonadales</taxon>
        <taxon>Selenomonadaceae</taxon>
        <taxon>Selenomonas</taxon>
    </lineage>
</organism>
<name>A0A1I0WLA1_SELRU</name>
<dbReference type="PANTHER" id="PTHR30404:SF0">
    <property type="entry name" value="N-ACETYLMURAMOYL-L-ALANINE AMIDASE AMIC"/>
    <property type="match status" value="1"/>
</dbReference>
<dbReference type="SUPFAM" id="SSF53187">
    <property type="entry name" value="Zn-dependent exopeptidases"/>
    <property type="match status" value="1"/>
</dbReference>
<evidence type="ECO:0000313" key="4">
    <source>
        <dbReference type="Proteomes" id="UP000183843"/>
    </source>
</evidence>
<dbReference type="CDD" id="cd02696">
    <property type="entry name" value="MurNAc-LAA"/>
    <property type="match status" value="1"/>
</dbReference>
<dbReference type="Gene3D" id="3.40.630.40">
    <property type="entry name" value="Zn-dependent exopeptidases"/>
    <property type="match status" value="1"/>
</dbReference>
<gene>
    <name evidence="3" type="ORF">SAMN05216587_10340</name>
</gene>
<keyword evidence="1" id="KW-0378">Hydrolase</keyword>
<accession>A0A1I0WLA1</accession>